<gene>
    <name evidence="2" type="ORF">HG66A1_63970</name>
</gene>
<evidence type="ECO:0000256" key="1">
    <source>
        <dbReference type="SAM" id="SignalP"/>
    </source>
</evidence>
<dbReference type="AlphaFoldDB" id="A0A517PYX7"/>
<proteinExistence type="predicted"/>
<reference evidence="2 3" key="1">
    <citation type="submission" date="2019-02" db="EMBL/GenBank/DDBJ databases">
        <title>Deep-cultivation of Planctomycetes and their phenomic and genomic characterization uncovers novel biology.</title>
        <authorList>
            <person name="Wiegand S."/>
            <person name="Jogler M."/>
            <person name="Boedeker C."/>
            <person name="Pinto D."/>
            <person name="Vollmers J."/>
            <person name="Rivas-Marin E."/>
            <person name="Kohn T."/>
            <person name="Peeters S.H."/>
            <person name="Heuer A."/>
            <person name="Rast P."/>
            <person name="Oberbeckmann S."/>
            <person name="Bunk B."/>
            <person name="Jeske O."/>
            <person name="Meyerdierks A."/>
            <person name="Storesund J.E."/>
            <person name="Kallscheuer N."/>
            <person name="Luecker S."/>
            <person name="Lage O.M."/>
            <person name="Pohl T."/>
            <person name="Merkel B.J."/>
            <person name="Hornburger P."/>
            <person name="Mueller R.-W."/>
            <person name="Bruemmer F."/>
            <person name="Labrenz M."/>
            <person name="Spormann A.M."/>
            <person name="Op den Camp H."/>
            <person name="Overmann J."/>
            <person name="Amann R."/>
            <person name="Jetten M.S.M."/>
            <person name="Mascher T."/>
            <person name="Medema M.H."/>
            <person name="Devos D.P."/>
            <person name="Kaster A.-K."/>
            <person name="Ovreas L."/>
            <person name="Rohde M."/>
            <person name="Galperin M.Y."/>
            <person name="Jogler C."/>
        </authorList>
    </citation>
    <scope>NUCLEOTIDE SEQUENCE [LARGE SCALE GENOMIC DNA]</scope>
    <source>
        <strain evidence="2 3">HG66A1</strain>
    </source>
</reference>
<feature type="chain" id="PRO_5021749177" description="Outer membrane lipoprotein-sorting protein" evidence="1">
    <location>
        <begin position="24"/>
        <end position="327"/>
    </location>
</feature>
<feature type="signal peptide" evidence="1">
    <location>
        <begin position="1"/>
        <end position="23"/>
    </location>
</feature>
<sequence precursor="true">MQQLRLILFLVVSQLLWIPLAMAETDSASAPLTAKKPQHIEFERWRSILNDWRARRDQLRTARVKVRGEEQWSYTEKLAAGKTETRILRQTFKLEGRLDLKSQTQRWSTTRFDAQNEIHVQLSDLERIRYWLRNGVASTVSFPLRVWDPELKAPRSLNYWNPLDSGFNQFDITQNWYDSQREADLWYKGFLLTGTTNQKDSIKLTRDKAAGLLYVRLKRFCPINRKPGIVVSELCFNERQGSTLISHKRWIYPEKQKQPEHPFREVTVSWEQVDSIWVPTSVTTVRSQGQNISNLELEWSDLNLPPRQKAPRAIDDTPLDWSKIMIL</sequence>
<name>A0A517PYX7_9PLAN</name>
<evidence type="ECO:0000313" key="3">
    <source>
        <dbReference type="Proteomes" id="UP000320421"/>
    </source>
</evidence>
<accession>A0A517PYX7</accession>
<keyword evidence="3" id="KW-1185">Reference proteome</keyword>
<organism evidence="2 3">
    <name type="scientific">Gimesia chilikensis</name>
    <dbReference type="NCBI Taxonomy" id="2605989"/>
    <lineage>
        <taxon>Bacteria</taxon>
        <taxon>Pseudomonadati</taxon>
        <taxon>Planctomycetota</taxon>
        <taxon>Planctomycetia</taxon>
        <taxon>Planctomycetales</taxon>
        <taxon>Planctomycetaceae</taxon>
        <taxon>Gimesia</taxon>
    </lineage>
</organism>
<evidence type="ECO:0008006" key="4">
    <source>
        <dbReference type="Google" id="ProtNLM"/>
    </source>
</evidence>
<dbReference type="RefSeq" id="WP_145193346.1">
    <property type="nucleotide sequence ID" value="NZ_CP036266.1"/>
</dbReference>
<keyword evidence="1" id="KW-0732">Signal</keyword>
<protein>
    <recommendedName>
        <fullName evidence="4">Outer membrane lipoprotein-sorting protein</fullName>
    </recommendedName>
</protein>
<dbReference type="EMBL" id="CP036266">
    <property type="protein sequence ID" value="QDT24563.1"/>
    <property type="molecule type" value="Genomic_DNA"/>
</dbReference>
<evidence type="ECO:0000313" key="2">
    <source>
        <dbReference type="EMBL" id="QDT24563.1"/>
    </source>
</evidence>
<dbReference type="OrthoDB" id="9920506at2"/>
<dbReference type="Proteomes" id="UP000320421">
    <property type="component" value="Chromosome"/>
</dbReference>